<gene>
    <name evidence="1" type="ORF">LCGC14_2134560</name>
</gene>
<dbReference type="AlphaFoldDB" id="A0A0F9E0G1"/>
<proteinExistence type="predicted"/>
<organism evidence="1">
    <name type="scientific">marine sediment metagenome</name>
    <dbReference type="NCBI Taxonomy" id="412755"/>
    <lineage>
        <taxon>unclassified sequences</taxon>
        <taxon>metagenomes</taxon>
        <taxon>ecological metagenomes</taxon>
    </lineage>
</organism>
<reference evidence="1" key="1">
    <citation type="journal article" date="2015" name="Nature">
        <title>Complex archaea that bridge the gap between prokaryotes and eukaryotes.</title>
        <authorList>
            <person name="Spang A."/>
            <person name="Saw J.H."/>
            <person name="Jorgensen S.L."/>
            <person name="Zaremba-Niedzwiedzka K."/>
            <person name="Martijn J."/>
            <person name="Lind A.E."/>
            <person name="van Eijk R."/>
            <person name="Schleper C."/>
            <person name="Guy L."/>
            <person name="Ettema T.J."/>
        </authorList>
    </citation>
    <scope>NUCLEOTIDE SEQUENCE</scope>
</reference>
<feature type="non-terminal residue" evidence="1">
    <location>
        <position position="339"/>
    </location>
</feature>
<accession>A0A0F9E0G1</accession>
<evidence type="ECO:0000313" key="1">
    <source>
        <dbReference type="EMBL" id="KKL67479.1"/>
    </source>
</evidence>
<sequence>MTMTAPQVSELSGEFVALVDETKVPFAPGFNVETLKEVDPDPLFVIVKVKTGLGQQGHGPDYTAAVLTDIAEQINTKRPSGYKGHQDKDRVDWEWRDPVTAWVGALFDTNEQALFVKGYIPLTAPDLRTQLSLARSGADIVNSVSIWGTREVDERTNEVTSFDLWSLDWTPKGRAGMESTLVGIAGEQTKEEHVDRKEVLQSVTVDELPDHVQEKLRKEGHSTAVDELKQEIAFIGEMRVIFELDQNADPADIIEKVTALVSHQRSGDLEVKVADAAKEISGEMQREAVVSYVLPRVSHATTDEELVAEIATAQELPFIKVLEGDGKIPVVSGSLGSEK</sequence>
<protein>
    <submittedName>
        <fullName evidence="1">Uncharacterized protein</fullName>
    </submittedName>
</protein>
<comment type="caution">
    <text evidence="1">The sequence shown here is derived from an EMBL/GenBank/DDBJ whole genome shotgun (WGS) entry which is preliminary data.</text>
</comment>
<name>A0A0F9E0G1_9ZZZZ</name>
<dbReference type="EMBL" id="LAZR01026845">
    <property type="protein sequence ID" value="KKL67479.1"/>
    <property type="molecule type" value="Genomic_DNA"/>
</dbReference>